<evidence type="ECO:0000313" key="2">
    <source>
        <dbReference type="Proteomes" id="UP000258476"/>
    </source>
</evidence>
<dbReference type="PIRSF" id="PIRSF005917">
    <property type="entry name" value="MTase_YraL"/>
    <property type="match status" value="1"/>
</dbReference>
<organism evidence="1 2">
    <name type="scientific">Chlamydia poikilotherma</name>
    <dbReference type="NCBI Taxonomy" id="1967783"/>
    <lineage>
        <taxon>Bacteria</taxon>
        <taxon>Pseudomonadati</taxon>
        <taxon>Chlamydiota</taxon>
        <taxon>Chlamydiia</taxon>
        <taxon>Chlamydiales</taxon>
        <taxon>Chlamydiaceae</taxon>
        <taxon>Chlamydia/Chlamydophila group</taxon>
        <taxon>Chlamydia</taxon>
    </lineage>
</organism>
<dbReference type="InterPro" id="IPR014776">
    <property type="entry name" value="4pyrrole_Mease_sub2"/>
</dbReference>
<dbReference type="OrthoDB" id="9809084at2"/>
<dbReference type="Gene3D" id="3.40.1010.10">
    <property type="entry name" value="Cobalt-precorrin-4 Transmethylase, Domain 1"/>
    <property type="match status" value="1"/>
</dbReference>
<dbReference type="PANTHER" id="PTHR46111">
    <property type="entry name" value="RIBOSOMAL RNA SMALL SUBUNIT METHYLTRANSFERASE I"/>
    <property type="match status" value="1"/>
</dbReference>
<dbReference type="AlphaFoldDB" id="A0A3B0Q7H4"/>
<dbReference type="PANTHER" id="PTHR46111:SF2">
    <property type="entry name" value="SAM-DEPENDENT METHYLTRANSFERASE"/>
    <property type="match status" value="1"/>
</dbReference>
<protein>
    <submittedName>
        <fullName evidence="1">Uncharacterized protein</fullName>
    </submittedName>
</protein>
<dbReference type="Proteomes" id="UP000258476">
    <property type="component" value="Chromosome"/>
</dbReference>
<dbReference type="SUPFAM" id="SSF53790">
    <property type="entry name" value="Tetrapyrrole methylase"/>
    <property type="match status" value="1"/>
</dbReference>
<dbReference type="InterPro" id="IPR008189">
    <property type="entry name" value="rRNA_ssu_MeTfrase_I"/>
</dbReference>
<dbReference type="GO" id="GO:0008168">
    <property type="term" value="F:methyltransferase activity"/>
    <property type="evidence" value="ECO:0007669"/>
    <property type="project" value="InterPro"/>
</dbReference>
<dbReference type="RefSeq" id="WP_117274210.1">
    <property type="nucleotide sequence ID" value="NZ_LS992154.1"/>
</dbReference>
<accession>A0A3B0Q7H4</accession>
<dbReference type="InterPro" id="IPR035996">
    <property type="entry name" value="4pyrrol_Methylase_sf"/>
</dbReference>
<sequence length="236" mass="26157">MTLYIFPNTLGNRRVDLLPAVIGEIIPKLQGLIAESDRGGRAFLSLWKVQETHKFPIAVLNKNDRSVKAWDFYLEPIIKKQENWGLVSDSGLPCIADPGAGLVRRARALNLSIQAFSGPCSITLALMLSGLPGQNFTFLGYLPQNPKDRARCIKSSSGKQHTQICIETPYRNVHTFQALLGILPGYTELCVGIDITGDQEFVSTRSVDTWLRSTDLDKVTEQITKTLAIFLFHTPG</sequence>
<reference evidence="2" key="1">
    <citation type="submission" date="2017-11" db="EMBL/GenBank/DDBJ databases">
        <authorList>
            <person name="Seth-Smith MB H."/>
        </authorList>
    </citation>
    <scope>NUCLEOTIDE SEQUENCE [LARGE SCALE GENOMIC DNA]</scope>
</reference>
<keyword evidence="2" id="KW-1185">Reference proteome</keyword>
<dbReference type="Gene3D" id="3.30.950.10">
    <property type="entry name" value="Methyltransferase, Cobalt-precorrin-4 Transmethylase, Domain 2"/>
    <property type="match status" value="1"/>
</dbReference>
<dbReference type="CDD" id="cd11649">
    <property type="entry name" value="RsmI_like"/>
    <property type="match status" value="1"/>
</dbReference>
<evidence type="ECO:0000313" key="1">
    <source>
        <dbReference type="EMBL" id="SYX08897.1"/>
    </source>
</evidence>
<dbReference type="EMBL" id="LS992154">
    <property type="protein sequence ID" value="SYX08897.1"/>
    <property type="molecule type" value="Genomic_DNA"/>
</dbReference>
<dbReference type="KEGG" id="chla:C834K_0438"/>
<gene>
    <name evidence="1" type="primary">rsmI</name>
    <name evidence="1" type="ORF">C834K_0438</name>
</gene>
<proteinExistence type="predicted"/>
<name>A0A3B0Q7H4_9CHLA</name>
<dbReference type="InterPro" id="IPR014777">
    <property type="entry name" value="4pyrrole_Mease_sub1"/>
</dbReference>